<dbReference type="Proteomes" id="UP000094828">
    <property type="component" value="Unassembled WGS sequence"/>
</dbReference>
<dbReference type="OrthoDB" id="9797344at2"/>
<accession>A0A1C3EQB1</accession>
<dbReference type="SUPFAM" id="SSF109604">
    <property type="entry name" value="HD-domain/PDEase-like"/>
    <property type="match status" value="1"/>
</dbReference>
<organism evidence="1 2">
    <name type="scientific">Planctopirus hydrillae</name>
    <dbReference type="NCBI Taxonomy" id="1841610"/>
    <lineage>
        <taxon>Bacteria</taxon>
        <taxon>Pseudomonadati</taxon>
        <taxon>Planctomycetota</taxon>
        <taxon>Planctomycetia</taxon>
        <taxon>Planctomycetales</taxon>
        <taxon>Planctomycetaceae</taxon>
        <taxon>Planctopirus</taxon>
    </lineage>
</organism>
<dbReference type="AlphaFoldDB" id="A0A1C3EQB1"/>
<comment type="caution">
    <text evidence="1">The sequence shown here is derived from an EMBL/GenBank/DDBJ whole genome shotgun (WGS) entry which is preliminary data.</text>
</comment>
<reference evidence="1 2" key="1">
    <citation type="submission" date="2016-05" db="EMBL/GenBank/DDBJ databases">
        <title>Genomic and physiological characterization of Planctopirus sp. isolated from fresh water lake.</title>
        <authorList>
            <person name="Subhash Y."/>
            <person name="Ramana C."/>
        </authorList>
    </citation>
    <scope>NUCLEOTIDE SEQUENCE [LARGE SCALE GENOMIC DNA]</scope>
    <source>
        <strain evidence="1 2">JC280</strain>
    </source>
</reference>
<evidence type="ECO:0000313" key="1">
    <source>
        <dbReference type="EMBL" id="ODA35425.1"/>
    </source>
</evidence>
<sequence length="185" mass="20814">MTDAPLPHNTLDLRPVLKVVLQDYSLPFTGDHGIIHWARVLENGLLVGRHAGANLRVVSLFAVLHDSKRMNEYADPAHGPRAALFAESLQGQVFELEAAELELLKTACRGHTHEKHHPDVTIQTCWDADRLDLGRVGITPHPNYLNTSHARLKETIQWADGRASMRFIPELIQKDWGIDLPEFRG</sequence>
<evidence type="ECO:0008006" key="3">
    <source>
        <dbReference type="Google" id="ProtNLM"/>
    </source>
</evidence>
<name>A0A1C3EQB1_9PLAN</name>
<dbReference type="STRING" id="1841610.A6X21_16535"/>
<keyword evidence="2" id="KW-1185">Reference proteome</keyword>
<evidence type="ECO:0000313" key="2">
    <source>
        <dbReference type="Proteomes" id="UP000094828"/>
    </source>
</evidence>
<dbReference type="EMBL" id="LYDR01000033">
    <property type="protein sequence ID" value="ODA35425.1"/>
    <property type="molecule type" value="Genomic_DNA"/>
</dbReference>
<gene>
    <name evidence="1" type="ORF">A6X21_16535</name>
</gene>
<proteinExistence type="predicted"/>
<dbReference type="Gene3D" id="1.10.3210.10">
    <property type="entry name" value="Hypothetical protein af1432"/>
    <property type="match status" value="1"/>
</dbReference>
<protein>
    <recommendedName>
        <fullName evidence="3">HD domain-containing protein</fullName>
    </recommendedName>
</protein>
<dbReference type="RefSeq" id="WP_068845878.1">
    <property type="nucleotide sequence ID" value="NZ_LYDR01000033.1"/>
</dbReference>